<accession>A0ABQ9GLF7</accession>
<sequence length="510" mass="57117">MLKEIILTEGRGAEAVTYIIVVLSEDAQKAVEEETSASTSIIPEQKTVSFGNFVVTSPLELLLEMCSKLNKLIRVTAYLIEAILHSRPLSPLSLESNDLSMLTPSYFLTLEPLVTVPEQNLEDVQLNIFQSWQLVEKFQQDVWKCRHQNHHHTLQQHPKWQEENQPLYPQQFVLAKEDWFPPLQWRLRRIVELIPGLDKVPNVLAIPHTQFSVGTEITLRLMKREKGSLIATPAAEFGTHPSGRLLSVSETAADAVYSKLLLATSAEVVPIIDRERKELEIQLSEEKDSPELCFIEQALELLKQREDVTLRNNQSHQHLMKNISALPMPEDSGTHQSTSISVQKTPWTGEVKLFLISSGLILVLVAAIRQLRHLLVPVTPKILRDLFQAPTYLSHKVHLWLAEYLNQSDHAPTQPQLNVTTVGDQTVPIQGFTGFSALTTNNGITIPSSAGQTYLVIRVAWSSDARITKPERQHSVIGSCAPDAEIAQLGAFCVEKCIIVLASMARCANQ</sequence>
<dbReference type="PANTHER" id="PTHR12983">
    <property type="entry name" value="RING FINGER 10 FAMILY MEMBER"/>
    <property type="match status" value="1"/>
</dbReference>
<dbReference type="EMBL" id="JARBHB010000011">
    <property type="protein sequence ID" value="KAJ8872866.1"/>
    <property type="molecule type" value="Genomic_DNA"/>
</dbReference>
<keyword evidence="2" id="KW-0963">Cytoplasm</keyword>
<dbReference type="InterPro" id="IPR039739">
    <property type="entry name" value="MAG2/RNF10"/>
</dbReference>
<dbReference type="InterPro" id="IPR040676">
    <property type="entry name" value="DUF5641"/>
</dbReference>
<name>A0ABQ9GLF7_9NEOP</name>
<organism evidence="4 5">
    <name type="scientific">Dryococelus australis</name>
    <dbReference type="NCBI Taxonomy" id="614101"/>
    <lineage>
        <taxon>Eukaryota</taxon>
        <taxon>Metazoa</taxon>
        <taxon>Ecdysozoa</taxon>
        <taxon>Arthropoda</taxon>
        <taxon>Hexapoda</taxon>
        <taxon>Insecta</taxon>
        <taxon>Pterygota</taxon>
        <taxon>Neoptera</taxon>
        <taxon>Polyneoptera</taxon>
        <taxon>Phasmatodea</taxon>
        <taxon>Verophasmatodea</taxon>
        <taxon>Anareolatae</taxon>
        <taxon>Phasmatidae</taxon>
        <taxon>Eurycanthinae</taxon>
        <taxon>Dryococelus</taxon>
    </lineage>
</organism>
<dbReference type="PANTHER" id="PTHR12983:SF9">
    <property type="entry name" value="E3 UBIQUITIN-PROTEIN LIGASE RNF10"/>
    <property type="match status" value="1"/>
</dbReference>
<protein>
    <recommendedName>
        <fullName evidence="3">DUF5641 domain-containing protein</fullName>
    </recommendedName>
</protein>
<comment type="caution">
    <text evidence="4">The sequence shown here is derived from an EMBL/GenBank/DDBJ whole genome shotgun (WGS) entry which is preliminary data.</text>
</comment>
<proteinExistence type="predicted"/>
<dbReference type="Proteomes" id="UP001159363">
    <property type="component" value="Chromosome 10"/>
</dbReference>
<gene>
    <name evidence="4" type="ORF">PR048_026482</name>
</gene>
<dbReference type="Pfam" id="PF18701">
    <property type="entry name" value="DUF5641"/>
    <property type="match status" value="1"/>
</dbReference>
<evidence type="ECO:0000313" key="4">
    <source>
        <dbReference type="EMBL" id="KAJ8872866.1"/>
    </source>
</evidence>
<keyword evidence="5" id="KW-1185">Reference proteome</keyword>
<comment type="subcellular location">
    <subcellularLocation>
        <location evidence="1">Cytoplasm</location>
    </subcellularLocation>
</comment>
<evidence type="ECO:0000256" key="1">
    <source>
        <dbReference type="ARBA" id="ARBA00004496"/>
    </source>
</evidence>
<reference evidence="4 5" key="1">
    <citation type="submission" date="2023-02" db="EMBL/GenBank/DDBJ databases">
        <title>LHISI_Scaffold_Assembly.</title>
        <authorList>
            <person name="Stuart O.P."/>
            <person name="Cleave R."/>
            <person name="Magrath M.J.L."/>
            <person name="Mikheyev A.S."/>
        </authorList>
    </citation>
    <scope>NUCLEOTIDE SEQUENCE [LARGE SCALE GENOMIC DNA]</scope>
    <source>
        <strain evidence="4">Daus_M_001</strain>
        <tissue evidence="4">Leg muscle</tissue>
    </source>
</reference>
<evidence type="ECO:0000313" key="5">
    <source>
        <dbReference type="Proteomes" id="UP001159363"/>
    </source>
</evidence>
<evidence type="ECO:0000259" key="3">
    <source>
        <dbReference type="Pfam" id="PF18701"/>
    </source>
</evidence>
<evidence type="ECO:0000256" key="2">
    <source>
        <dbReference type="ARBA" id="ARBA00022490"/>
    </source>
</evidence>
<feature type="domain" description="DUF5641" evidence="3">
    <location>
        <begin position="131"/>
        <end position="206"/>
    </location>
</feature>